<name>A0A7C4AAB5_9BACT</name>
<evidence type="ECO:0000259" key="4">
    <source>
        <dbReference type="PROSITE" id="PS50949"/>
    </source>
</evidence>
<dbReference type="PANTHER" id="PTHR43537">
    <property type="entry name" value="TRANSCRIPTIONAL REGULATOR, GNTR FAMILY"/>
    <property type="match status" value="1"/>
</dbReference>
<protein>
    <submittedName>
        <fullName evidence="5">GntR family transcriptional regulator</fullName>
    </submittedName>
</protein>
<keyword evidence="1" id="KW-0805">Transcription regulation</keyword>
<dbReference type="PANTHER" id="PTHR43537:SF5">
    <property type="entry name" value="UXU OPERON TRANSCRIPTIONAL REGULATOR"/>
    <property type="match status" value="1"/>
</dbReference>
<accession>A0A7C4AAB5</accession>
<feature type="domain" description="HTH gntR-type" evidence="4">
    <location>
        <begin position="10"/>
        <end position="77"/>
    </location>
</feature>
<dbReference type="CDD" id="cd07377">
    <property type="entry name" value="WHTH_GntR"/>
    <property type="match status" value="1"/>
</dbReference>
<dbReference type="Pfam" id="PF07729">
    <property type="entry name" value="FCD"/>
    <property type="match status" value="1"/>
</dbReference>
<dbReference type="InterPro" id="IPR000524">
    <property type="entry name" value="Tscrpt_reg_HTH_GntR"/>
</dbReference>
<sequence length="218" mass="23739">MSTPLLILHENLDDKICARLRQMLLSGSLAPGQRIVQEDLARAMGVSRTPLVNALKRLAQEGLLESRPRRGIYVKSLDREAMRHLHVLRASLEPLAAGLAASAVDPAEARAMRAHWLELGQRGEDDACAAEFVEADMAFHARLAELSGNPYLQAAMAPLSMLACACLHANPRPWQDSVADHLRVIDALEARDPDAAAEAMRLHIAQTLDALGVQEPTP</sequence>
<dbReference type="InterPro" id="IPR036390">
    <property type="entry name" value="WH_DNA-bd_sf"/>
</dbReference>
<dbReference type="Gene3D" id="1.20.120.530">
    <property type="entry name" value="GntR ligand-binding domain-like"/>
    <property type="match status" value="1"/>
</dbReference>
<evidence type="ECO:0000256" key="2">
    <source>
        <dbReference type="ARBA" id="ARBA00023125"/>
    </source>
</evidence>
<keyword evidence="3" id="KW-0804">Transcription</keyword>
<gene>
    <name evidence="5" type="ORF">ENR59_01275</name>
</gene>
<dbReference type="InterPro" id="IPR011711">
    <property type="entry name" value="GntR_C"/>
</dbReference>
<evidence type="ECO:0000256" key="1">
    <source>
        <dbReference type="ARBA" id="ARBA00023015"/>
    </source>
</evidence>
<dbReference type="SMART" id="SM00345">
    <property type="entry name" value="HTH_GNTR"/>
    <property type="match status" value="1"/>
</dbReference>
<dbReference type="GO" id="GO:0003700">
    <property type="term" value="F:DNA-binding transcription factor activity"/>
    <property type="evidence" value="ECO:0007669"/>
    <property type="project" value="InterPro"/>
</dbReference>
<proteinExistence type="predicted"/>
<keyword evidence="2" id="KW-0238">DNA-binding</keyword>
<dbReference type="SUPFAM" id="SSF46785">
    <property type="entry name" value="Winged helix' DNA-binding domain"/>
    <property type="match status" value="1"/>
</dbReference>
<dbReference type="PROSITE" id="PS50949">
    <property type="entry name" value="HTH_GNTR"/>
    <property type="match status" value="1"/>
</dbReference>
<dbReference type="Pfam" id="PF00392">
    <property type="entry name" value="GntR"/>
    <property type="match status" value="1"/>
</dbReference>
<dbReference type="AlphaFoldDB" id="A0A7C4AAB5"/>
<dbReference type="GO" id="GO:0003677">
    <property type="term" value="F:DNA binding"/>
    <property type="evidence" value="ECO:0007669"/>
    <property type="project" value="UniProtKB-KW"/>
</dbReference>
<evidence type="ECO:0000256" key="3">
    <source>
        <dbReference type="ARBA" id="ARBA00023163"/>
    </source>
</evidence>
<dbReference type="SMART" id="SM00895">
    <property type="entry name" value="FCD"/>
    <property type="match status" value="1"/>
</dbReference>
<organism evidence="5">
    <name type="scientific">Fundidesulfovibrio putealis</name>
    <dbReference type="NCBI Taxonomy" id="270496"/>
    <lineage>
        <taxon>Bacteria</taxon>
        <taxon>Pseudomonadati</taxon>
        <taxon>Thermodesulfobacteriota</taxon>
        <taxon>Desulfovibrionia</taxon>
        <taxon>Desulfovibrionales</taxon>
        <taxon>Desulfovibrionaceae</taxon>
        <taxon>Fundidesulfovibrio</taxon>
    </lineage>
</organism>
<dbReference type="InterPro" id="IPR036388">
    <property type="entry name" value="WH-like_DNA-bd_sf"/>
</dbReference>
<evidence type="ECO:0000313" key="5">
    <source>
        <dbReference type="EMBL" id="HGG91569.1"/>
    </source>
</evidence>
<comment type="caution">
    <text evidence="5">The sequence shown here is derived from an EMBL/GenBank/DDBJ whole genome shotgun (WGS) entry which is preliminary data.</text>
</comment>
<dbReference type="EMBL" id="DSRP01000090">
    <property type="protein sequence ID" value="HGG91569.1"/>
    <property type="molecule type" value="Genomic_DNA"/>
</dbReference>
<dbReference type="SUPFAM" id="SSF48008">
    <property type="entry name" value="GntR ligand-binding domain-like"/>
    <property type="match status" value="1"/>
</dbReference>
<dbReference type="Gene3D" id="1.10.10.10">
    <property type="entry name" value="Winged helix-like DNA-binding domain superfamily/Winged helix DNA-binding domain"/>
    <property type="match status" value="1"/>
</dbReference>
<reference evidence="5" key="1">
    <citation type="journal article" date="2020" name="mSystems">
        <title>Genome- and Community-Level Interaction Insights into Carbon Utilization and Element Cycling Functions of Hydrothermarchaeota in Hydrothermal Sediment.</title>
        <authorList>
            <person name="Zhou Z."/>
            <person name="Liu Y."/>
            <person name="Xu W."/>
            <person name="Pan J."/>
            <person name="Luo Z.H."/>
            <person name="Li M."/>
        </authorList>
    </citation>
    <scope>NUCLEOTIDE SEQUENCE [LARGE SCALE GENOMIC DNA]</scope>
    <source>
        <strain evidence="5">SpSt-413</strain>
    </source>
</reference>
<dbReference type="InterPro" id="IPR008920">
    <property type="entry name" value="TF_FadR/GntR_C"/>
</dbReference>